<keyword evidence="3" id="KW-1185">Reference proteome</keyword>
<keyword evidence="1" id="KW-0812">Transmembrane</keyword>
<comment type="caution">
    <text evidence="2">The sequence shown here is derived from an EMBL/GenBank/DDBJ whole genome shotgun (WGS) entry which is preliminary data.</text>
</comment>
<dbReference type="OrthoDB" id="619536at2759"/>
<keyword evidence="1" id="KW-1133">Transmembrane helix</keyword>
<evidence type="ECO:0000313" key="2">
    <source>
        <dbReference type="EMBL" id="CAG7818131.1"/>
    </source>
</evidence>
<feature type="transmembrane region" description="Helical" evidence="1">
    <location>
        <begin position="369"/>
        <end position="388"/>
    </location>
</feature>
<evidence type="ECO:0008006" key="4">
    <source>
        <dbReference type="Google" id="ProtNLM"/>
    </source>
</evidence>
<evidence type="ECO:0000313" key="3">
    <source>
        <dbReference type="Proteomes" id="UP000708208"/>
    </source>
</evidence>
<sequence>MYRTYVALLSKFLRPDLDSFVTGLCSSFLGKTPQESSSNFIFCFVVNGNISEYRIREMFLERVVNLKDSKNNFIYKRLSQYWTTFLGYAFWKTDKSFKLSNHVRKYDYDHVISTKPTDEDNLKKVFEDLLMAPWKSYQSNWEVLVQYPFNRKSSSEIIVPGQSLVIFRFDHSLLDGISAINLFRMLFQSPFSMTKPVRNGKKLSAWHKIILWISLPFELSKSLPILLRGRCLGKRDPSKGWVYDVTKNIPVNAIKTIKQKQSIEFRSVVHSSINGGMTNQTKFVVDELPLKSPSPLDRLLATDAALKGYEGGMSSFASLYLSRIISMFPAAISRQFLPAMYYLGPSYFLTVIPCTTTREFIDNLEIVDVYIMAGFMVPIGMVITVWGINNKQRANFLATPCIFGMDNTPIAKLAADFVQELEELASLS</sequence>
<keyword evidence="1" id="KW-0472">Membrane</keyword>
<dbReference type="Proteomes" id="UP000708208">
    <property type="component" value="Unassembled WGS sequence"/>
</dbReference>
<reference evidence="2" key="1">
    <citation type="submission" date="2021-06" db="EMBL/GenBank/DDBJ databases">
        <authorList>
            <person name="Hodson N. C."/>
            <person name="Mongue J. A."/>
            <person name="Jaron S. K."/>
        </authorList>
    </citation>
    <scope>NUCLEOTIDE SEQUENCE</scope>
</reference>
<organism evidence="2 3">
    <name type="scientific">Allacma fusca</name>
    <dbReference type="NCBI Taxonomy" id="39272"/>
    <lineage>
        <taxon>Eukaryota</taxon>
        <taxon>Metazoa</taxon>
        <taxon>Ecdysozoa</taxon>
        <taxon>Arthropoda</taxon>
        <taxon>Hexapoda</taxon>
        <taxon>Collembola</taxon>
        <taxon>Symphypleona</taxon>
        <taxon>Sminthuridae</taxon>
        <taxon>Allacma</taxon>
    </lineage>
</organism>
<dbReference type="EMBL" id="CAJVCH010411905">
    <property type="protein sequence ID" value="CAG7818131.1"/>
    <property type="molecule type" value="Genomic_DNA"/>
</dbReference>
<evidence type="ECO:0000256" key="1">
    <source>
        <dbReference type="SAM" id="Phobius"/>
    </source>
</evidence>
<gene>
    <name evidence="2" type="ORF">AFUS01_LOCUS28655</name>
</gene>
<name>A0A8J2KHL9_9HEXA</name>
<dbReference type="AlphaFoldDB" id="A0A8J2KHL9"/>
<proteinExistence type="predicted"/>
<accession>A0A8J2KHL9</accession>
<protein>
    <recommendedName>
        <fullName evidence="4">O-acyltransferase WSD1 C-terminal domain-containing protein</fullName>
    </recommendedName>
</protein>